<keyword evidence="2" id="KW-0732">Signal</keyword>
<sequence>MRFSTLALLAASAFYTHGTIVSPHVTGRDLQGEPNQENEARDDAILQRHDADDTSSTGSGAGSRPRNVQARLAKRGKEDLEPYSGWWGDKEADPSLGYPSEQPGVRAQ</sequence>
<evidence type="ECO:0000256" key="2">
    <source>
        <dbReference type="SAM" id="SignalP"/>
    </source>
</evidence>
<dbReference type="Proteomes" id="UP001295740">
    <property type="component" value="Unassembled WGS sequence"/>
</dbReference>
<evidence type="ECO:0000313" key="4">
    <source>
        <dbReference type="Proteomes" id="UP001295740"/>
    </source>
</evidence>
<feature type="region of interest" description="Disordered" evidence="1">
    <location>
        <begin position="23"/>
        <end position="108"/>
    </location>
</feature>
<dbReference type="AlphaFoldDB" id="A0AAI8YCP5"/>
<keyword evidence="4" id="KW-1185">Reference proteome</keyword>
<evidence type="ECO:0000313" key="3">
    <source>
        <dbReference type="EMBL" id="CAJ2499877.1"/>
    </source>
</evidence>
<gene>
    <name evidence="3" type="ORF">KHLLAP_LOCUS345</name>
</gene>
<evidence type="ECO:0000256" key="1">
    <source>
        <dbReference type="SAM" id="MobiDB-lite"/>
    </source>
</evidence>
<proteinExistence type="predicted"/>
<protein>
    <submittedName>
        <fullName evidence="3">Uu.00g027300.m01.CDS01</fullName>
    </submittedName>
</protein>
<reference evidence="3" key="1">
    <citation type="submission" date="2023-10" db="EMBL/GenBank/DDBJ databases">
        <authorList>
            <person name="Hackl T."/>
        </authorList>
    </citation>
    <scope>NUCLEOTIDE SEQUENCE</scope>
</reference>
<feature type="compositionally biased region" description="Basic and acidic residues" evidence="1">
    <location>
        <begin position="38"/>
        <end position="52"/>
    </location>
</feature>
<feature type="chain" id="PRO_5042478087" evidence="2">
    <location>
        <begin position="19"/>
        <end position="108"/>
    </location>
</feature>
<comment type="caution">
    <text evidence="3">The sequence shown here is derived from an EMBL/GenBank/DDBJ whole genome shotgun (WGS) entry which is preliminary data.</text>
</comment>
<dbReference type="EMBL" id="CAUWAG010000003">
    <property type="protein sequence ID" value="CAJ2499877.1"/>
    <property type="molecule type" value="Genomic_DNA"/>
</dbReference>
<feature type="signal peptide" evidence="2">
    <location>
        <begin position="1"/>
        <end position="18"/>
    </location>
</feature>
<accession>A0AAI8YCP5</accession>
<name>A0AAI8YCP5_9PEZI</name>
<organism evidence="3 4">
    <name type="scientific">Anthostomella pinea</name>
    <dbReference type="NCBI Taxonomy" id="933095"/>
    <lineage>
        <taxon>Eukaryota</taxon>
        <taxon>Fungi</taxon>
        <taxon>Dikarya</taxon>
        <taxon>Ascomycota</taxon>
        <taxon>Pezizomycotina</taxon>
        <taxon>Sordariomycetes</taxon>
        <taxon>Xylariomycetidae</taxon>
        <taxon>Xylariales</taxon>
        <taxon>Xylariaceae</taxon>
        <taxon>Anthostomella</taxon>
    </lineage>
</organism>